<comment type="caution">
    <text evidence="2">The sequence shown here is derived from an EMBL/GenBank/DDBJ whole genome shotgun (WGS) entry which is preliminary data.</text>
</comment>
<protein>
    <submittedName>
        <fullName evidence="2">Uncharacterized protein</fullName>
    </submittedName>
</protein>
<dbReference type="EMBL" id="AHKF01000014">
    <property type="protein sequence ID" value="EIA09682.1"/>
    <property type="molecule type" value="Genomic_DNA"/>
</dbReference>
<keyword evidence="1" id="KW-0812">Transmembrane</keyword>
<keyword evidence="1" id="KW-1133">Transmembrane helix</keyword>
<dbReference type="AlphaFoldDB" id="H7FPK2"/>
<evidence type="ECO:0000313" key="3">
    <source>
        <dbReference type="Proteomes" id="UP000005566"/>
    </source>
</evidence>
<evidence type="ECO:0000256" key="1">
    <source>
        <dbReference type="SAM" id="Phobius"/>
    </source>
</evidence>
<accession>H7FPK2</accession>
<name>H7FPK2_FLAFP</name>
<proteinExistence type="predicted"/>
<reference evidence="2 3" key="1">
    <citation type="journal article" date="2014" name="Acta Crystallogr. D">
        <title>Structure-based characterization and antifreeze properties of a hyperactive ice-binding protein from the Antarctic bacterium Flavobacterium frigoris PS1.</title>
        <authorList>
            <person name="Do H."/>
            <person name="Kim S.J."/>
            <person name="Kim H.J."/>
            <person name="Lee J.H."/>
        </authorList>
    </citation>
    <scope>NUCLEOTIDE SEQUENCE [LARGE SCALE GENOMIC DNA]</scope>
    <source>
        <strain evidence="2 3">PS1</strain>
    </source>
</reference>
<dbReference type="PATRIC" id="fig|1086011.3.peg.1076"/>
<feature type="transmembrane region" description="Helical" evidence="1">
    <location>
        <begin position="34"/>
        <end position="51"/>
    </location>
</feature>
<organism evidence="2 3">
    <name type="scientific">Flavobacterium frigoris (strain PS1)</name>
    <dbReference type="NCBI Taxonomy" id="1086011"/>
    <lineage>
        <taxon>Bacteria</taxon>
        <taxon>Pseudomonadati</taxon>
        <taxon>Bacteroidota</taxon>
        <taxon>Flavobacteriia</taxon>
        <taxon>Flavobacteriales</taxon>
        <taxon>Flavobacteriaceae</taxon>
        <taxon>Flavobacterium</taxon>
    </lineage>
</organism>
<dbReference type="Proteomes" id="UP000005566">
    <property type="component" value="Unassembled WGS sequence"/>
</dbReference>
<gene>
    <name evidence="2" type="ORF">HJ01_01100</name>
</gene>
<keyword evidence="3" id="KW-1185">Reference proteome</keyword>
<keyword evidence="1" id="KW-0472">Membrane</keyword>
<evidence type="ECO:0000313" key="2">
    <source>
        <dbReference type="EMBL" id="EIA09682.1"/>
    </source>
</evidence>
<sequence>MNRTESTYNQIYCQELNFQKKHQMYFALFMNYDSFIPAHLIVYYINFFYVAKSKS</sequence>